<dbReference type="Proteomes" id="UP000295404">
    <property type="component" value="Unassembled WGS sequence"/>
</dbReference>
<dbReference type="RefSeq" id="WP_241645925.1">
    <property type="nucleotide sequence ID" value="NZ_OBDR01000010.1"/>
</dbReference>
<evidence type="ECO:0000256" key="6">
    <source>
        <dbReference type="ARBA" id="ARBA00022475"/>
    </source>
</evidence>
<keyword evidence="14" id="KW-1185">Reference proteome</keyword>
<evidence type="ECO:0000256" key="10">
    <source>
        <dbReference type="ARBA" id="ARBA00023136"/>
    </source>
</evidence>
<gene>
    <name evidence="11" type="primary">cobD</name>
    <name evidence="13" type="ORF">C7960_1010</name>
    <name evidence="12" type="ORF">SAMN06295989_11028</name>
</gene>
<dbReference type="PANTHER" id="PTHR34308:SF1">
    <property type="entry name" value="COBALAMIN BIOSYNTHESIS PROTEIN CBIB"/>
    <property type="match status" value="1"/>
</dbReference>
<reference evidence="12" key="2">
    <citation type="submission" date="2017-09" db="EMBL/GenBank/DDBJ databases">
        <authorList>
            <person name="Ehlers B."/>
            <person name="Leendertz F.H."/>
        </authorList>
    </citation>
    <scope>NUCLEOTIDE SEQUENCE [LARGE SCALE GENOMIC DNA]</scope>
    <source>
        <strain evidence="12">WG-1MB</strain>
    </source>
</reference>
<feature type="transmembrane region" description="Helical" evidence="11">
    <location>
        <begin position="57"/>
        <end position="78"/>
    </location>
</feature>
<dbReference type="PANTHER" id="PTHR34308">
    <property type="entry name" value="COBALAMIN BIOSYNTHESIS PROTEIN CBIB"/>
    <property type="match status" value="1"/>
</dbReference>
<dbReference type="Proteomes" id="UP000217726">
    <property type="component" value="Unassembled WGS sequence"/>
</dbReference>
<dbReference type="UniPathway" id="UPA00148"/>
<comment type="subcellular location">
    <subcellularLocation>
        <location evidence="2 11">Cell membrane</location>
        <topology evidence="2 11">Multi-pass membrane protein</topology>
    </subcellularLocation>
</comment>
<dbReference type="GO" id="GO:0005886">
    <property type="term" value="C:plasma membrane"/>
    <property type="evidence" value="ECO:0007669"/>
    <property type="project" value="UniProtKB-SubCell"/>
</dbReference>
<evidence type="ECO:0000256" key="5">
    <source>
        <dbReference type="ARBA" id="ARBA00016185"/>
    </source>
</evidence>
<dbReference type="HAMAP" id="MF_00024">
    <property type="entry name" value="CobD_CbiB"/>
    <property type="match status" value="1"/>
</dbReference>
<evidence type="ECO:0000256" key="3">
    <source>
        <dbReference type="ARBA" id="ARBA00004953"/>
    </source>
</evidence>
<comment type="function">
    <text evidence="1 11">Converts cobyric acid to cobinamide by the addition of aminopropanol on the F carboxylic group.</text>
</comment>
<evidence type="ECO:0000313" key="13">
    <source>
        <dbReference type="EMBL" id="TCL11817.1"/>
    </source>
</evidence>
<name>A0A285GBZ9_9EURY</name>
<keyword evidence="10 11" id="KW-0472">Membrane</keyword>
<evidence type="ECO:0000256" key="4">
    <source>
        <dbReference type="ARBA" id="ARBA00006263"/>
    </source>
</evidence>
<accession>A0A285GBZ9</accession>
<keyword evidence="6 11" id="KW-1003">Cell membrane</keyword>
<protein>
    <recommendedName>
        <fullName evidence="5 11">Probable cobalamin biosynthesis protein CobD</fullName>
    </recommendedName>
</protein>
<evidence type="ECO:0000313" key="15">
    <source>
        <dbReference type="Proteomes" id="UP000295404"/>
    </source>
</evidence>
<organism evidence="12 14">
    <name type="scientific">Methanohalophilus euhalobius</name>
    <dbReference type="NCBI Taxonomy" id="51203"/>
    <lineage>
        <taxon>Archaea</taxon>
        <taxon>Methanobacteriati</taxon>
        <taxon>Methanobacteriota</taxon>
        <taxon>Stenosarchaea group</taxon>
        <taxon>Methanomicrobia</taxon>
        <taxon>Methanosarcinales</taxon>
        <taxon>Methanosarcinaceae</taxon>
        <taxon>Methanohalophilus</taxon>
    </lineage>
</organism>
<dbReference type="EMBL" id="OBDR01000010">
    <property type="protein sequence ID" value="SNY19921.1"/>
    <property type="molecule type" value="Genomic_DNA"/>
</dbReference>
<evidence type="ECO:0000256" key="7">
    <source>
        <dbReference type="ARBA" id="ARBA00022573"/>
    </source>
</evidence>
<keyword evidence="8 11" id="KW-0812">Transmembrane</keyword>
<proteinExistence type="inferred from homology"/>
<evidence type="ECO:0000256" key="8">
    <source>
        <dbReference type="ARBA" id="ARBA00022692"/>
    </source>
</evidence>
<dbReference type="GO" id="GO:0009236">
    <property type="term" value="P:cobalamin biosynthetic process"/>
    <property type="evidence" value="ECO:0007669"/>
    <property type="project" value="UniProtKB-UniRule"/>
</dbReference>
<keyword evidence="7 11" id="KW-0169">Cobalamin biosynthesis</keyword>
<sequence>MMDFIFAGYMHMIYVLLFAVLIDLAVGEPPARLHPVVWIGTLIGIFKKHIPSSGRKTYGVFMGISCILFASLLAYIVLLVSNQSLVPELVGIVIEAYFLKSTFSIRRLLFAGEEVASTLEVGALEEARKQLSMYVSRDTSKLSDSHVSSAAIETVSENYVDSVLSPLLYYSVAGPFGLIAAYAFKAVSTLDSMVGYRDEAHREVGFFSAKLDDVLNWIPARISLFFIWVTAFFLNILSRNMSFDPSGACYCTNNYCKVPDSPNSGYPMAAVAGAVGVKLEKPGVYVLGEGLAFPDAESIKRANRLVEGAALISIACFSLVIMFLQTFYGNLCNLVKVIL</sequence>
<reference evidence="14" key="1">
    <citation type="submission" date="2017-09" db="EMBL/GenBank/DDBJ databases">
        <authorList>
            <person name="Varghese N."/>
            <person name="Submissions S."/>
        </authorList>
    </citation>
    <scope>NUCLEOTIDE SEQUENCE [LARGE SCALE GENOMIC DNA]</scope>
    <source>
        <strain evidence="14">WG-1MB</strain>
    </source>
</reference>
<dbReference type="GO" id="GO:0048472">
    <property type="term" value="F:threonine-phosphate decarboxylase activity"/>
    <property type="evidence" value="ECO:0007669"/>
    <property type="project" value="InterPro"/>
</dbReference>
<evidence type="ECO:0000256" key="1">
    <source>
        <dbReference type="ARBA" id="ARBA00003384"/>
    </source>
</evidence>
<dbReference type="InterPro" id="IPR004485">
    <property type="entry name" value="Cobalamin_biosynth_CobD/CbiB"/>
</dbReference>
<feature type="transmembrane region" description="Helical" evidence="11">
    <location>
        <begin position="167"/>
        <end position="184"/>
    </location>
</feature>
<feature type="transmembrane region" description="Helical" evidence="11">
    <location>
        <begin position="6"/>
        <end position="26"/>
    </location>
</feature>
<evidence type="ECO:0000256" key="9">
    <source>
        <dbReference type="ARBA" id="ARBA00022989"/>
    </source>
</evidence>
<dbReference type="EMBL" id="SMMS01000001">
    <property type="protein sequence ID" value="TCL11817.1"/>
    <property type="molecule type" value="Genomic_DNA"/>
</dbReference>
<feature type="transmembrane region" description="Helical" evidence="11">
    <location>
        <begin position="218"/>
        <end position="237"/>
    </location>
</feature>
<dbReference type="NCBIfam" id="NF002281">
    <property type="entry name" value="PRK01209.2-5"/>
    <property type="match status" value="1"/>
</dbReference>
<comment type="pathway">
    <text evidence="3 11">Cofactor biosynthesis; adenosylcobalamin biosynthesis.</text>
</comment>
<evidence type="ECO:0000313" key="12">
    <source>
        <dbReference type="EMBL" id="SNY19921.1"/>
    </source>
</evidence>
<reference evidence="13 15" key="3">
    <citation type="submission" date="2019-03" db="EMBL/GenBank/DDBJ databases">
        <title>Subsurface microbial communities from deep shales in Ohio and West Virginia, USA.</title>
        <authorList>
            <person name="Wrighton K."/>
        </authorList>
    </citation>
    <scope>NUCLEOTIDE SEQUENCE [LARGE SCALE GENOMIC DNA]</scope>
    <source>
        <strain evidence="13 15">WG1_MB</strain>
    </source>
</reference>
<dbReference type="AlphaFoldDB" id="A0A285GBZ9"/>
<dbReference type="GO" id="GO:0015420">
    <property type="term" value="F:ABC-type vitamin B12 transporter activity"/>
    <property type="evidence" value="ECO:0007669"/>
    <property type="project" value="UniProtKB-UniRule"/>
</dbReference>
<dbReference type="NCBIfam" id="TIGR00380">
    <property type="entry name" value="cobal_cbiB"/>
    <property type="match status" value="1"/>
</dbReference>
<dbReference type="Pfam" id="PF03186">
    <property type="entry name" value="CobD_Cbib"/>
    <property type="match status" value="1"/>
</dbReference>
<evidence type="ECO:0000256" key="2">
    <source>
        <dbReference type="ARBA" id="ARBA00004651"/>
    </source>
</evidence>
<keyword evidence="9 11" id="KW-1133">Transmembrane helix</keyword>
<evidence type="ECO:0000313" key="14">
    <source>
        <dbReference type="Proteomes" id="UP000217726"/>
    </source>
</evidence>
<comment type="similarity">
    <text evidence="4 11">Belongs to the CobD/CbiB family.</text>
</comment>
<feature type="transmembrane region" description="Helical" evidence="11">
    <location>
        <begin position="308"/>
        <end position="328"/>
    </location>
</feature>
<evidence type="ECO:0000256" key="11">
    <source>
        <dbReference type="HAMAP-Rule" id="MF_00024"/>
    </source>
</evidence>